<protein>
    <submittedName>
        <fullName evidence="2">Uncharacterized protein</fullName>
    </submittedName>
</protein>
<dbReference type="EMBL" id="FNZH01000002">
    <property type="protein sequence ID" value="SEJ04073.1"/>
    <property type="molecule type" value="Genomic_DNA"/>
</dbReference>
<dbReference type="AlphaFoldDB" id="A0A1H6VHP2"/>
<dbReference type="InterPro" id="IPR043519">
    <property type="entry name" value="NT_sf"/>
</dbReference>
<accession>A0A1H6VHP2</accession>
<dbReference type="Proteomes" id="UP000199403">
    <property type="component" value="Unassembled WGS sequence"/>
</dbReference>
<evidence type="ECO:0000313" key="3">
    <source>
        <dbReference type="Proteomes" id="UP000199403"/>
    </source>
</evidence>
<keyword evidence="1" id="KW-1133">Transmembrane helix</keyword>
<feature type="transmembrane region" description="Helical" evidence="1">
    <location>
        <begin position="24"/>
        <end position="42"/>
    </location>
</feature>
<name>A0A1H6VHP2_9BACT</name>
<gene>
    <name evidence="2" type="ORF">SAMN05192553_10281</name>
</gene>
<keyword evidence="3" id="KW-1185">Reference proteome</keyword>
<reference evidence="3" key="1">
    <citation type="submission" date="2016-10" db="EMBL/GenBank/DDBJ databases">
        <authorList>
            <person name="Varghese N."/>
            <person name="Submissions S."/>
        </authorList>
    </citation>
    <scope>NUCLEOTIDE SEQUENCE [LARGE SCALE GENOMIC DNA]</scope>
    <source>
        <strain evidence="3">IBRC-M 10761</strain>
    </source>
</reference>
<proteinExistence type="predicted"/>
<dbReference type="Gene3D" id="3.30.460.40">
    <property type="match status" value="1"/>
</dbReference>
<dbReference type="SUPFAM" id="SSF81301">
    <property type="entry name" value="Nucleotidyltransferase"/>
    <property type="match status" value="1"/>
</dbReference>
<sequence length="92" mass="10785">MVALLNLFNTDFKDFIESLHKFDVAYFLIGGYAVVLHGYIRTTGDLGKSNKRKLMKSFSFFGLPTNVIRLDQFLKNDRYQVFFVWKTPYGYP</sequence>
<organism evidence="2 3">
    <name type="scientific">Cyclobacterium xiamenense</name>
    <dbReference type="NCBI Taxonomy" id="1297121"/>
    <lineage>
        <taxon>Bacteria</taxon>
        <taxon>Pseudomonadati</taxon>
        <taxon>Bacteroidota</taxon>
        <taxon>Cytophagia</taxon>
        <taxon>Cytophagales</taxon>
        <taxon>Cyclobacteriaceae</taxon>
        <taxon>Cyclobacterium</taxon>
    </lineage>
</organism>
<evidence type="ECO:0000256" key="1">
    <source>
        <dbReference type="SAM" id="Phobius"/>
    </source>
</evidence>
<evidence type="ECO:0000313" key="2">
    <source>
        <dbReference type="EMBL" id="SEJ04073.1"/>
    </source>
</evidence>
<dbReference type="STRING" id="1416801.SAMN05192553_10281"/>
<keyword evidence="1" id="KW-0472">Membrane</keyword>
<keyword evidence="1" id="KW-0812">Transmembrane</keyword>